<evidence type="ECO:0000256" key="3">
    <source>
        <dbReference type="ARBA" id="ARBA00022777"/>
    </source>
</evidence>
<dbReference type="RefSeq" id="WP_322411624.1">
    <property type="nucleotide sequence ID" value="NZ_CP139779.1"/>
</dbReference>
<dbReference type="SMART" id="SM00220">
    <property type="entry name" value="S_TKc"/>
    <property type="match status" value="1"/>
</dbReference>
<accession>A0ABZ0VF83</accession>
<dbReference type="Gene3D" id="3.30.200.20">
    <property type="entry name" value="Phosphorylase Kinase, domain 1"/>
    <property type="match status" value="1"/>
</dbReference>
<gene>
    <name evidence="8" type="ORF">T9R20_05995</name>
</gene>
<keyword evidence="2 5" id="KW-0547">Nucleotide-binding</keyword>
<evidence type="ECO:0000256" key="4">
    <source>
        <dbReference type="ARBA" id="ARBA00022840"/>
    </source>
</evidence>
<dbReference type="EMBL" id="CP139779">
    <property type="protein sequence ID" value="WQB71507.1"/>
    <property type="molecule type" value="Genomic_DNA"/>
</dbReference>
<feature type="region of interest" description="Disordered" evidence="6">
    <location>
        <begin position="406"/>
        <end position="539"/>
    </location>
</feature>
<feature type="binding site" evidence="5">
    <location>
        <position position="42"/>
    </location>
    <ligand>
        <name>ATP</name>
        <dbReference type="ChEBI" id="CHEBI:30616"/>
    </ligand>
</feature>
<evidence type="ECO:0000259" key="7">
    <source>
        <dbReference type="PROSITE" id="PS50011"/>
    </source>
</evidence>
<feature type="compositionally biased region" description="Low complexity" evidence="6">
    <location>
        <begin position="321"/>
        <end position="341"/>
    </location>
</feature>
<dbReference type="InterPro" id="IPR017441">
    <property type="entry name" value="Protein_kinase_ATP_BS"/>
</dbReference>
<dbReference type="CDD" id="cd14014">
    <property type="entry name" value="STKc_PknB_like"/>
    <property type="match status" value="1"/>
</dbReference>
<dbReference type="InterPro" id="IPR000719">
    <property type="entry name" value="Prot_kinase_dom"/>
</dbReference>
<evidence type="ECO:0000256" key="6">
    <source>
        <dbReference type="SAM" id="MobiDB-lite"/>
    </source>
</evidence>
<evidence type="ECO:0000256" key="2">
    <source>
        <dbReference type="ARBA" id="ARBA00022741"/>
    </source>
</evidence>
<protein>
    <submittedName>
        <fullName evidence="8">Serine/threonine-protein kinase</fullName>
        <ecNumber evidence="8">2.7.11.1</ecNumber>
    </submittedName>
</protein>
<keyword evidence="9" id="KW-1185">Reference proteome</keyword>
<feature type="compositionally biased region" description="Pro residues" evidence="6">
    <location>
        <begin position="486"/>
        <end position="497"/>
    </location>
</feature>
<dbReference type="Gene3D" id="1.10.510.10">
    <property type="entry name" value="Transferase(Phosphotransferase) domain 1"/>
    <property type="match status" value="1"/>
</dbReference>
<feature type="compositionally biased region" description="Pro residues" evidence="6">
    <location>
        <begin position="461"/>
        <end position="472"/>
    </location>
</feature>
<dbReference type="GO" id="GO:0004674">
    <property type="term" value="F:protein serine/threonine kinase activity"/>
    <property type="evidence" value="ECO:0007669"/>
    <property type="project" value="UniProtKB-EC"/>
</dbReference>
<dbReference type="InterPro" id="IPR008271">
    <property type="entry name" value="Ser/Thr_kinase_AS"/>
</dbReference>
<dbReference type="Pfam" id="PF00069">
    <property type="entry name" value="Pkinase"/>
    <property type="match status" value="1"/>
</dbReference>
<feature type="compositionally biased region" description="Gly residues" evidence="6">
    <location>
        <begin position="506"/>
        <end position="522"/>
    </location>
</feature>
<feature type="domain" description="Protein kinase" evidence="7">
    <location>
        <begin position="13"/>
        <end position="274"/>
    </location>
</feature>
<sequence>MPPAEPPLLSGRYRVGECIGEGGMARVYRAEDVALGRTVAIKRMRGSIDDDPARVRSEMRLLAGLSHPSLVTLLDAHLGDETPGGDGDFLVMEYVDGPTLAQCLSGGPLPAATAAAVTVDLADALHTVHSAGIVHRDIKPSNILLSPSPLPMRQFRAKLADFGIAYLHDSARITSPGLVLGTAAYLAPEQVRGDAPTPAVDVFSLGLVIIEALTGLRAYRRGTGAEALVARLAAAPAIPPDLDDGWRELLIAMTALDPRDRPTALDVAVAASALTSTGMMIAMPPAAPAPSPEPSGDIAREPVTPVWDLDTSALPTTLPTAAPLVSGPASASPTATITPTRRAARLGRTRRSRRATALWGAAAVATLLVAGVVSALSGAFGTAGSVTPVVSEPTPARILPAPAPTEEIAEDGGTSPATVLDSVPASDTGVGLDDGQVAEPQTSPTPAASSGPIGTATTPAPSAPDPSAPSPAPGGDDGAVGGATPTPAPPAPTPAPSDPASDEGSSGPGGGGGPGNGNGNGPPDGVSPPPFDRGSSSSS</sequence>
<evidence type="ECO:0000256" key="5">
    <source>
        <dbReference type="PROSITE-ProRule" id="PRU10141"/>
    </source>
</evidence>
<dbReference type="PROSITE" id="PS00107">
    <property type="entry name" value="PROTEIN_KINASE_ATP"/>
    <property type="match status" value="1"/>
</dbReference>
<keyword evidence="1 8" id="KW-0808">Transferase</keyword>
<dbReference type="PANTHER" id="PTHR43289">
    <property type="entry name" value="MITOGEN-ACTIVATED PROTEIN KINASE KINASE KINASE 20-RELATED"/>
    <property type="match status" value="1"/>
</dbReference>
<keyword evidence="3 8" id="KW-0418">Kinase</keyword>
<feature type="compositionally biased region" description="Low complexity" evidence="6">
    <location>
        <begin position="450"/>
        <end position="460"/>
    </location>
</feature>
<evidence type="ECO:0000313" key="9">
    <source>
        <dbReference type="Proteomes" id="UP001324533"/>
    </source>
</evidence>
<feature type="compositionally biased region" description="Polar residues" evidence="6">
    <location>
        <begin position="439"/>
        <end position="448"/>
    </location>
</feature>
<keyword evidence="4 5" id="KW-0067">ATP-binding</keyword>
<name>A0ABZ0VF83_9MICO</name>
<evidence type="ECO:0000256" key="1">
    <source>
        <dbReference type="ARBA" id="ARBA00022679"/>
    </source>
</evidence>
<dbReference type="InterPro" id="IPR011009">
    <property type="entry name" value="Kinase-like_dom_sf"/>
</dbReference>
<dbReference type="PANTHER" id="PTHR43289:SF34">
    <property type="entry name" value="SERINE_THREONINE-PROTEIN KINASE YBDM-RELATED"/>
    <property type="match status" value="1"/>
</dbReference>
<dbReference type="Proteomes" id="UP001324533">
    <property type="component" value="Chromosome"/>
</dbReference>
<dbReference type="EC" id="2.7.11.1" evidence="8"/>
<feature type="region of interest" description="Disordered" evidence="6">
    <location>
        <begin position="321"/>
        <end position="349"/>
    </location>
</feature>
<organism evidence="8 9">
    <name type="scientific">Microbacterium invictum</name>
    <dbReference type="NCBI Taxonomy" id="515415"/>
    <lineage>
        <taxon>Bacteria</taxon>
        <taxon>Bacillati</taxon>
        <taxon>Actinomycetota</taxon>
        <taxon>Actinomycetes</taxon>
        <taxon>Micrococcales</taxon>
        <taxon>Microbacteriaceae</taxon>
        <taxon>Microbacterium</taxon>
    </lineage>
</organism>
<dbReference type="PROSITE" id="PS00108">
    <property type="entry name" value="PROTEIN_KINASE_ST"/>
    <property type="match status" value="1"/>
</dbReference>
<reference evidence="8 9" key="1">
    <citation type="submission" date="2023-06" db="EMBL/GenBank/DDBJ databases">
        <title>Rock-solubilizing bacteria, Microbacterium invictum, promotes re-establishment of vegetation in rocky wasteland by accelerating rock bio-weathering and reshaping soil bacterial community.</title>
        <authorList>
            <person name="Liu C."/>
        </authorList>
    </citation>
    <scope>NUCLEOTIDE SEQUENCE [LARGE SCALE GENOMIC DNA]</scope>
    <source>
        <strain evidence="8 9">X-18</strain>
    </source>
</reference>
<evidence type="ECO:0000313" key="8">
    <source>
        <dbReference type="EMBL" id="WQB71507.1"/>
    </source>
</evidence>
<dbReference type="SUPFAM" id="SSF56112">
    <property type="entry name" value="Protein kinase-like (PK-like)"/>
    <property type="match status" value="1"/>
</dbReference>
<proteinExistence type="predicted"/>
<dbReference type="PROSITE" id="PS50011">
    <property type="entry name" value="PROTEIN_KINASE_DOM"/>
    <property type="match status" value="1"/>
</dbReference>